<keyword evidence="2" id="KW-1185">Reference proteome</keyword>
<dbReference type="EMBL" id="JBAHYK010001465">
    <property type="protein sequence ID" value="KAL0567906.1"/>
    <property type="molecule type" value="Genomic_DNA"/>
</dbReference>
<dbReference type="Proteomes" id="UP001465976">
    <property type="component" value="Unassembled WGS sequence"/>
</dbReference>
<evidence type="ECO:0000313" key="2">
    <source>
        <dbReference type="Proteomes" id="UP001465976"/>
    </source>
</evidence>
<accession>A0ABR3EYB1</accession>
<proteinExistence type="predicted"/>
<name>A0ABR3EYB1_9AGAR</name>
<protein>
    <submittedName>
        <fullName evidence="1">Uncharacterized protein</fullName>
    </submittedName>
</protein>
<comment type="caution">
    <text evidence="1">The sequence shown here is derived from an EMBL/GenBank/DDBJ whole genome shotgun (WGS) entry which is preliminary data.</text>
</comment>
<gene>
    <name evidence="1" type="ORF">V5O48_014092</name>
</gene>
<evidence type="ECO:0000313" key="1">
    <source>
        <dbReference type="EMBL" id="KAL0567906.1"/>
    </source>
</evidence>
<sequence length="247" mass="26917">MDVWNPYYNYDGGCSYPRESDPPADLLSTSSVPDSNANLASASSAMATMADSTHWLSQSELIGISILVDIVDGPFKKKNAYIEPTKTENGLIVARIHKGKGNRYHNVVLQHIVTASKDPGQSQRNDDPLLVVTSGQHIGKLVQRIHHFFVQAPIPANKWFILAVFDPQKVLLGLTGELIECSLDKLAFVEEKYFDPCSATVGVMKELPDAASIQLQNMDVRAPGEGNLGNIRAVLQAKMSVSSVLQA</sequence>
<reference evidence="1 2" key="1">
    <citation type="submission" date="2024-02" db="EMBL/GenBank/DDBJ databases">
        <title>A draft genome for the cacao thread blight pathogen Marasmius crinis-equi.</title>
        <authorList>
            <person name="Cohen S.P."/>
            <person name="Baruah I.K."/>
            <person name="Amoako-Attah I."/>
            <person name="Bukari Y."/>
            <person name="Meinhardt L.W."/>
            <person name="Bailey B.A."/>
        </authorList>
    </citation>
    <scope>NUCLEOTIDE SEQUENCE [LARGE SCALE GENOMIC DNA]</scope>
    <source>
        <strain evidence="1 2">GH-76</strain>
    </source>
</reference>
<organism evidence="1 2">
    <name type="scientific">Marasmius crinis-equi</name>
    <dbReference type="NCBI Taxonomy" id="585013"/>
    <lineage>
        <taxon>Eukaryota</taxon>
        <taxon>Fungi</taxon>
        <taxon>Dikarya</taxon>
        <taxon>Basidiomycota</taxon>
        <taxon>Agaricomycotina</taxon>
        <taxon>Agaricomycetes</taxon>
        <taxon>Agaricomycetidae</taxon>
        <taxon>Agaricales</taxon>
        <taxon>Marasmiineae</taxon>
        <taxon>Marasmiaceae</taxon>
        <taxon>Marasmius</taxon>
    </lineage>
</organism>